<evidence type="ECO:0000313" key="3">
    <source>
        <dbReference type="WBParaSite" id="Hba_19770"/>
    </source>
</evidence>
<protein>
    <submittedName>
        <fullName evidence="3">Glyoxalase domain-containing protein 4</fullName>
    </submittedName>
</protein>
<dbReference type="Gene3D" id="3.10.180.10">
    <property type="entry name" value="2,3-Dihydroxybiphenyl 1,2-Dioxygenase, domain 1"/>
    <property type="match status" value="2"/>
</dbReference>
<dbReference type="InterPro" id="IPR043193">
    <property type="entry name" value="GLOD4"/>
</dbReference>
<dbReference type="AlphaFoldDB" id="A0A1I7XQL2"/>
<keyword evidence="2" id="KW-1185">Reference proteome</keyword>
<dbReference type="InterPro" id="IPR037523">
    <property type="entry name" value="VOC_core"/>
</dbReference>
<dbReference type="PANTHER" id="PTHR46466">
    <property type="entry name" value="GLYOXALASE DOMAIN-CONTAINING PROTEIN 4"/>
    <property type="match status" value="1"/>
</dbReference>
<accession>A0A1I7XQL2</accession>
<proteinExistence type="predicted"/>
<dbReference type="Proteomes" id="UP000095283">
    <property type="component" value="Unplaced"/>
</dbReference>
<dbReference type="SUPFAM" id="SSF54593">
    <property type="entry name" value="Glyoxalase/Bleomycin resistance protein/Dihydroxybiphenyl dioxygenase"/>
    <property type="match status" value="2"/>
</dbReference>
<reference evidence="3" key="1">
    <citation type="submission" date="2016-11" db="UniProtKB">
        <authorList>
            <consortium name="WormBaseParasite"/>
        </authorList>
    </citation>
    <scope>IDENTIFICATION</scope>
</reference>
<dbReference type="InterPro" id="IPR029068">
    <property type="entry name" value="Glyas_Bleomycin-R_OHBP_Dase"/>
</dbReference>
<feature type="domain" description="VOC" evidence="1">
    <location>
        <begin position="3"/>
        <end position="141"/>
    </location>
</feature>
<dbReference type="PROSITE" id="PS51819">
    <property type="entry name" value="VOC"/>
    <property type="match status" value="2"/>
</dbReference>
<feature type="domain" description="VOC" evidence="1">
    <location>
        <begin position="146"/>
        <end position="265"/>
    </location>
</feature>
<name>A0A1I7XQL2_HETBA</name>
<evidence type="ECO:0000259" key="1">
    <source>
        <dbReference type="PROSITE" id="PS51819"/>
    </source>
</evidence>
<organism evidence="2 3">
    <name type="scientific">Heterorhabditis bacteriophora</name>
    <name type="common">Entomopathogenic nematode worm</name>
    <dbReference type="NCBI Taxonomy" id="37862"/>
    <lineage>
        <taxon>Eukaryota</taxon>
        <taxon>Metazoa</taxon>
        <taxon>Ecdysozoa</taxon>
        <taxon>Nematoda</taxon>
        <taxon>Chromadorea</taxon>
        <taxon>Rhabditida</taxon>
        <taxon>Rhabditina</taxon>
        <taxon>Rhabditomorpha</taxon>
        <taxon>Strongyloidea</taxon>
        <taxon>Heterorhabditidae</taxon>
        <taxon>Heterorhabditis</taxon>
    </lineage>
</organism>
<dbReference type="WBParaSite" id="Hba_19770">
    <property type="protein sequence ID" value="Hba_19770"/>
    <property type="gene ID" value="Hba_19770"/>
</dbReference>
<dbReference type="PANTHER" id="PTHR46466:SF1">
    <property type="entry name" value="GLYOXALASE DOMAIN-CONTAINING PROTEIN 4"/>
    <property type="match status" value="1"/>
</dbReference>
<sequence length="295" mass="33853">MARALHYVFKIGDRRASYEFYTRILHMKILRHEEFEEGCQASCNGYCLGTLLSSYNVVIPYNGKWSKTMVGYGSEDDHFVIELTYNYHIKSYQMGNDYYGIYIESGYLYKSMENRGMKEKTSCGKLIVRDPDGHMFLIGNGLDSPRIVKVAVMVQNMEKSIDYWTTQLGMKITSKEKELASMSYGDGQCEWEVRQLKTELIRSSASGRVAFSYPDDELHELQGKIQLAHLPIIKELVTLETPGKANVKVIILADPDQHEICFVGDAGFRELSKIDPVADQMIRKEIEDEFSNREK</sequence>
<dbReference type="Pfam" id="PF21701">
    <property type="entry name" value="GLOD4_C"/>
    <property type="match status" value="1"/>
</dbReference>
<evidence type="ECO:0000313" key="2">
    <source>
        <dbReference type="Proteomes" id="UP000095283"/>
    </source>
</evidence>